<feature type="chain" id="PRO_5002176446" evidence="1">
    <location>
        <begin position="18"/>
        <end position="162"/>
    </location>
</feature>
<feature type="signal peptide" evidence="1">
    <location>
        <begin position="1"/>
        <end position="17"/>
    </location>
</feature>
<organism evidence="2 3">
    <name type="scientific">Oidiodendron maius (strain Zn)</name>
    <dbReference type="NCBI Taxonomy" id="913774"/>
    <lineage>
        <taxon>Eukaryota</taxon>
        <taxon>Fungi</taxon>
        <taxon>Dikarya</taxon>
        <taxon>Ascomycota</taxon>
        <taxon>Pezizomycotina</taxon>
        <taxon>Leotiomycetes</taxon>
        <taxon>Leotiomycetes incertae sedis</taxon>
        <taxon>Myxotrichaceae</taxon>
        <taxon>Oidiodendron</taxon>
    </lineage>
</organism>
<protein>
    <submittedName>
        <fullName evidence="2">Uncharacterized protein</fullName>
    </submittedName>
</protein>
<sequence>MLMWYFWMLINFQECFYCLSNHDRYHVSEGLLPSVRHFFRFISGDDEFDSHGFTKQKFDMFRVNWKEPEAFAGESGAQVFDVTIVDSINFEKDDDVTRAAGSDLPGPGWPVSSNWSREDGSSKLVNFKYLIDSGGQGILGYWKGAASYGIGTHKEALLILRR</sequence>
<accession>A0A0C3D810</accession>
<dbReference type="InParanoid" id="A0A0C3D810"/>
<keyword evidence="1" id="KW-0732">Signal</keyword>
<dbReference type="InterPro" id="IPR036188">
    <property type="entry name" value="FAD/NAD-bd_sf"/>
</dbReference>
<evidence type="ECO:0000256" key="1">
    <source>
        <dbReference type="SAM" id="SignalP"/>
    </source>
</evidence>
<dbReference type="EMBL" id="KN832870">
    <property type="protein sequence ID" value="KIN07484.1"/>
    <property type="molecule type" value="Genomic_DNA"/>
</dbReference>
<keyword evidence="3" id="KW-1185">Reference proteome</keyword>
<dbReference type="Gene3D" id="3.50.50.60">
    <property type="entry name" value="FAD/NAD(P)-binding domain"/>
    <property type="match status" value="1"/>
</dbReference>
<name>A0A0C3D810_OIDMZ</name>
<reference evidence="2 3" key="1">
    <citation type="submission" date="2014-04" db="EMBL/GenBank/DDBJ databases">
        <authorList>
            <consortium name="DOE Joint Genome Institute"/>
            <person name="Kuo A."/>
            <person name="Martino E."/>
            <person name="Perotto S."/>
            <person name="Kohler A."/>
            <person name="Nagy L.G."/>
            <person name="Floudas D."/>
            <person name="Copeland A."/>
            <person name="Barry K.W."/>
            <person name="Cichocki N."/>
            <person name="Veneault-Fourrey C."/>
            <person name="LaButti K."/>
            <person name="Lindquist E.A."/>
            <person name="Lipzen A."/>
            <person name="Lundell T."/>
            <person name="Morin E."/>
            <person name="Murat C."/>
            <person name="Sun H."/>
            <person name="Tunlid A."/>
            <person name="Henrissat B."/>
            <person name="Grigoriev I.V."/>
            <person name="Hibbett D.S."/>
            <person name="Martin F."/>
            <person name="Nordberg H.P."/>
            <person name="Cantor M.N."/>
            <person name="Hua S.X."/>
        </authorList>
    </citation>
    <scope>NUCLEOTIDE SEQUENCE [LARGE SCALE GENOMIC DNA]</scope>
    <source>
        <strain evidence="2 3">Zn</strain>
    </source>
</reference>
<evidence type="ECO:0000313" key="2">
    <source>
        <dbReference type="EMBL" id="KIN07484.1"/>
    </source>
</evidence>
<proteinExistence type="predicted"/>
<dbReference type="Proteomes" id="UP000054321">
    <property type="component" value="Unassembled WGS sequence"/>
</dbReference>
<reference evidence="3" key="2">
    <citation type="submission" date="2015-01" db="EMBL/GenBank/DDBJ databases">
        <title>Evolutionary Origins and Diversification of the Mycorrhizal Mutualists.</title>
        <authorList>
            <consortium name="DOE Joint Genome Institute"/>
            <consortium name="Mycorrhizal Genomics Consortium"/>
            <person name="Kohler A."/>
            <person name="Kuo A."/>
            <person name="Nagy L.G."/>
            <person name="Floudas D."/>
            <person name="Copeland A."/>
            <person name="Barry K.W."/>
            <person name="Cichocki N."/>
            <person name="Veneault-Fourrey C."/>
            <person name="LaButti K."/>
            <person name="Lindquist E.A."/>
            <person name="Lipzen A."/>
            <person name="Lundell T."/>
            <person name="Morin E."/>
            <person name="Murat C."/>
            <person name="Riley R."/>
            <person name="Ohm R."/>
            <person name="Sun H."/>
            <person name="Tunlid A."/>
            <person name="Henrissat B."/>
            <person name="Grigoriev I.V."/>
            <person name="Hibbett D.S."/>
            <person name="Martin F."/>
        </authorList>
    </citation>
    <scope>NUCLEOTIDE SEQUENCE [LARGE SCALE GENOMIC DNA]</scope>
    <source>
        <strain evidence="3">Zn</strain>
    </source>
</reference>
<gene>
    <name evidence="2" type="ORF">OIDMADRAFT_22363</name>
</gene>
<dbReference type="AlphaFoldDB" id="A0A0C3D810"/>
<evidence type="ECO:0000313" key="3">
    <source>
        <dbReference type="Proteomes" id="UP000054321"/>
    </source>
</evidence>
<dbReference type="HOGENOM" id="CLU_1635892_0_0_1"/>